<dbReference type="OrthoDB" id="1845982at2759"/>
<organism evidence="2 3">
    <name type="scientific">Anisodus acutangulus</name>
    <dbReference type="NCBI Taxonomy" id="402998"/>
    <lineage>
        <taxon>Eukaryota</taxon>
        <taxon>Viridiplantae</taxon>
        <taxon>Streptophyta</taxon>
        <taxon>Embryophyta</taxon>
        <taxon>Tracheophyta</taxon>
        <taxon>Spermatophyta</taxon>
        <taxon>Magnoliopsida</taxon>
        <taxon>eudicotyledons</taxon>
        <taxon>Gunneridae</taxon>
        <taxon>Pentapetalae</taxon>
        <taxon>asterids</taxon>
        <taxon>lamiids</taxon>
        <taxon>Solanales</taxon>
        <taxon>Solanaceae</taxon>
        <taxon>Solanoideae</taxon>
        <taxon>Hyoscyameae</taxon>
        <taxon>Anisodus</taxon>
    </lineage>
</organism>
<keyword evidence="1" id="KW-0611">Plant defense</keyword>
<accession>A0A9Q1L683</accession>
<dbReference type="EMBL" id="JAJAGQ010000023">
    <property type="protein sequence ID" value="KAJ8528022.1"/>
    <property type="molecule type" value="Genomic_DNA"/>
</dbReference>
<name>A0A9Q1L683_9SOLA</name>
<evidence type="ECO:0000256" key="1">
    <source>
        <dbReference type="ARBA" id="ARBA00022821"/>
    </source>
</evidence>
<dbReference type="InterPro" id="IPR050905">
    <property type="entry name" value="Plant_NBS-LRR"/>
</dbReference>
<comment type="caution">
    <text evidence="2">The sequence shown here is derived from an EMBL/GenBank/DDBJ whole genome shotgun (WGS) entry which is preliminary data.</text>
</comment>
<keyword evidence="3" id="KW-1185">Reference proteome</keyword>
<protein>
    <submittedName>
        <fullName evidence="2">Uncharacterized protein</fullName>
    </submittedName>
</protein>
<dbReference type="PANTHER" id="PTHR33463">
    <property type="entry name" value="NB-ARC DOMAIN-CONTAINING PROTEIN-RELATED"/>
    <property type="match status" value="1"/>
</dbReference>
<dbReference type="PANTHER" id="PTHR33463:SF187">
    <property type="entry name" value="AND NB-ARC DOMAIN DISEASE RESISTANCE PROTEIN, PUTATIVE-RELATED"/>
    <property type="match status" value="1"/>
</dbReference>
<dbReference type="Proteomes" id="UP001152561">
    <property type="component" value="Unassembled WGS sequence"/>
</dbReference>
<gene>
    <name evidence="2" type="ORF">K7X08_015473</name>
</gene>
<reference evidence="3" key="1">
    <citation type="journal article" date="2023" name="Proc. Natl. Acad. Sci. U.S.A.">
        <title>Genomic and structural basis for evolution of tropane alkaloid biosynthesis.</title>
        <authorList>
            <person name="Wanga Y.-J."/>
            <person name="Taina T."/>
            <person name="Yua J.-Y."/>
            <person name="Lia J."/>
            <person name="Xua B."/>
            <person name="Chenc J."/>
            <person name="D'Auriad J.C."/>
            <person name="Huanga J.-P."/>
            <person name="Huanga S.-X."/>
        </authorList>
    </citation>
    <scope>NUCLEOTIDE SEQUENCE [LARGE SCALE GENOMIC DNA]</scope>
    <source>
        <strain evidence="3">cv. KIB-2019</strain>
    </source>
</reference>
<evidence type="ECO:0000313" key="2">
    <source>
        <dbReference type="EMBL" id="KAJ8528022.1"/>
    </source>
</evidence>
<sequence length="329" mass="37585">MDTLFGKAVDFGVKNFKSISDFDENLETLERNVKLLSDRAFDVKTDVENRERSGKKKRKREVGSWFDEVMKVEEGLHAFKEEVTRGKKNGGSLEKMNGRVGELLEQSKHFGMLVHDMKVQGNSRQEEFNQGHTILNKLAKVCLLEATYGIGYASRRFEAVKMHDLLREIALRITNVKPKYMVWAGIGSQKSQRAEGNCICNQQNANQMGFALVIKCRDNSEQSKCVESINGLKQGRWKATLSFYKPMLRGYFVQGIKNNKYISEFVSMDGCSEKNLLSDLPVEALKTKNRFFNHYNCNMKIEASSKQGILCCTSNDNHMHYICKPSTQE</sequence>
<evidence type="ECO:0000313" key="3">
    <source>
        <dbReference type="Proteomes" id="UP001152561"/>
    </source>
</evidence>
<dbReference type="AlphaFoldDB" id="A0A9Q1L683"/>
<proteinExistence type="predicted"/>